<evidence type="ECO:0000313" key="2">
    <source>
        <dbReference type="Proteomes" id="UP001055879"/>
    </source>
</evidence>
<keyword evidence="2" id="KW-1185">Reference proteome</keyword>
<sequence length="184" mass="19739">MDLVAMNTMVAGYVQHGFVNEAVIFVEKIRSMGTVPNLVTWNTLIAGFSQANDDSSVAKLFQLVQEAGIDLDVIHGYSVAIGVEKDVFVRSALIGMTMNWTVSYLTGIIFILAFCWSLNFPNAKLKLSGIRGCGGKRISVLGCSFMFQCLQDVGGDVTTVIAISYRSNIGSEAVVRSAGGVKQG</sequence>
<dbReference type="EMBL" id="CM042055">
    <property type="protein sequence ID" value="KAI3702740.1"/>
    <property type="molecule type" value="Genomic_DNA"/>
</dbReference>
<protein>
    <submittedName>
        <fullName evidence="1">Uncharacterized protein</fullName>
    </submittedName>
</protein>
<accession>A0ACB8ZYL5</accession>
<evidence type="ECO:0000313" key="1">
    <source>
        <dbReference type="EMBL" id="KAI3702740.1"/>
    </source>
</evidence>
<organism evidence="1 2">
    <name type="scientific">Arctium lappa</name>
    <name type="common">Greater burdock</name>
    <name type="synonym">Lappa major</name>
    <dbReference type="NCBI Taxonomy" id="4217"/>
    <lineage>
        <taxon>Eukaryota</taxon>
        <taxon>Viridiplantae</taxon>
        <taxon>Streptophyta</taxon>
        <taxon>Embryophyta</taxon>
        <taxon>Tracheophyta</taxon>
        <taxon>Spermatophyta</taxon>
        <taxon>Magnoliopsida</taxon>
        <taxon>eudicotyledons</taxon>
        <taxon>Gunneridae</taxon>
        <taxon>Pentapetalae</taxon>
        <taxon>asterids</taxon>
        <taxon>campanulids</taxon>
        <taxon>Asterales</taxon>
        <taxon>Asteraceae</taxon>
        <taxon>Carduoideae</taxon>
        <taxon>Cardueae</taxon>
        <taxon>Arctiinae</taxon>
        <taxon>Arctium</taxon>
    </lineage>
</organism>
<reference evidence="2" key="1">
    <citation type="journal article" date="2022" name="Mol. Ecol. Resour.">
        <title>The genomes of chicory, endive, great burdock and yacon provide insights into Asteraceae palaeo-polyploidization history and plant inulin production.</title>
        <authorList>
            <person name="Fan W."/>
            <person name="Wang S."/>
            <person name="Wang H."/>
            <person name="Wang A."/>
            <person name="Jiang F."/>
            <person name="Liu H."/>
            <person name="Zhao H."/>
            <person name="Xu D."/>
            <person name="Zhang Y."/>
        </authorList>
    </citation>
    <scope>NUCLEOTIDE SEQUENCE [LARGE SCALE GENOMIC DNA]</scope>
    <source>
        <strain evidence="2">cv. Niubang</strain>
    </source>
</reference>
<gene>
    <name evidence="1" type="ORF">L6452_28492</name>
</gene>
<proteinExistence type="predicted"/>
<comment type="caution">
    <text evidence="1">The sequence shown here is derived from an EMBL/GenBank/DDBJ whole genome shotgun (WGS) entry which is preliminary data.</text>
</comment>
<name>A0ACB8ZYL5_ARCLA</name>
<dbReference type="Proteomes" id="UP001055879">
    <property type="component" value="Linkage Group LG09"/>
</dbReference>
<reference evidence="1 2" key="2">
    <citation type="journal article" date="2022" name="Mol. Ecol. Resour.">
        <title>The genomes of chicory, endive, great burdock and yacon provide insights into Asteraceae paleo-polyploidization history and plant inulin production.</title>
        <authorList>
            <person name="Fan W."/>
            <person name="Wang S."/>
            <person name="Wang H."/>
            <person name="Wang A."/>
            <person name="Jiang F."/>
            <person name="Liu H."/>
            <person name="Zhao H."/>
            <person name="Xu D."/>
            <person name="Zhang Y."/>
        </authorList>
    </citation>
    <scope>NUCLEOTIDE SEQUENCE [LARGE SCALE GENOMIC DNA]</scope>
    <source>
        <strain evidence="2">cv. Niubang</strain>
    </source>
</reference>